<keyword evidence="4" id="KW-0482">Metalloprotease</keyword>
<dbReference type="InterPro" id="IPR034032">
    <property type="entry name" value="Zn_MMP-like_bac"/>
</dbReference>
<comment type="caution">
    <text evidence="4">The sequence shown here is derived from an EMBL/GenBank/DDBJ whole genome shotgun (WGS) entry which is preliminary data.</text>
</comment>
<dbReference type="RefSeq" id="WP_265765642.1">
    <property type="nucleotide sequence ID" value="NZ_JAGGJA010000005.1"/>
</dbReference>
<organism evidence="4 5">
    <name type="scientific">Fodinibius salsisoli</name>
    <dbReference type="NCBI Taxonomy" id="2820877"/>
    <lineage>
        <taxon>Bacteria</taxon>
        <taxon>Pseudomonadati</taxon>
        <taxon>Balneolota</taxon>
        <taxon>Balneolia</taxon>
        <taxon>Balneolales</taxon>
        <taxon>Balneolaceae</taxon>
        <taxon>Fodinibius</taxon>
    </lineage>
</organism>
<dbReference type="InterPro" id="IPR033428">
    <property type="entry name" value="DUF5118"/>
</dbReference>
<keyword evidence="4" id="KW-0645">Protease</keyword>
<reference evidence="4 5" key="1">
    <citation type="submission" date="2021-03" db="EMBL/GenBank/DDBJ databases">
        <title>Aliifodinibius sp. nov., a new bacterium isolated from saline soil.</title>
        <authorList>
            <person name="Galisteo C."/>
            <person name="De La Haba R."/>
            <person name="Sanchez-Porro C."/>
            <person name="Ventosa A."/>
        </authorList>
    </citation>
    <scope>NUCLEOTIDE SEQUENCE [LARGE SCALE GENOMIC DNA]</scope>
    <source>
        <strain evidence="4 5">1BSP15-2V2</strain>
    </source>
</reference>
<evidence type="ECO:0000259" key="2">
    <source>
        <dbReference type="Pfam" id="PF17148"/>
    </source>
</evidence>
<dbReference type="InterPro" id="IPR033413">
    <property type="entry name" value="DUF5117"/>
</dbReference>
<dbReference type="CDD" id="cd04276">
    <property type="entry name" value="ZnMc_MMP_like_2"/>
    <property type="match status" value="1"/>
</dbReference>
<evidence type="ECO:0000313" key="4">
    <source>
        <dbReference type="EMBL" id="MCW9706895.1"/>
    </source>
</evidence>
<dbReference type="InterPro" id="IPR032534">
    <property type="entry name" value="EcxA_zinc-bd"/>
</dbReference>
<evidence type="ECO:0000313" key="5">
    <source>
        <dbReference type="Proteomes" id="UP001207918"/>
    </source>
</evidence>
<dbReference type="GO" id="GO:0008237">
    <property type="term" value="F:metallopeptidase activity"/>
    <property type="evidence" value="ECO:0007669"/>
    <property type="project" value="UniProtKB-KW"/>
</dbReference>
<dbReference type="EMBL" id="JAGGJA010000005">
    <property type="protein sequence ID" value="MCW9706895.1"/>
    <property type="molecule type" value="Genomic_DNA"/>
</dbReference>
<dbReference type="Pfam" id="PF17148">
    <property type="entry name" value="DUF5117"/>
    <property type="match status" value="1"/>
</dbReference>
<protein>
    <submittedName>
        <fullName evidence="4">Zinc-dependent metalloprotease</fullName>
    </submittedName>
</protein>
<evidence type="ECO:0000259" key="1">
    <source>
        <dbReference type="Pfam" id="PF16313"/>
    </source>
</evidence>
<name>A0ABT3PLR7_9BACT</name>
<dbReference type="Pfam" id="PF17162">
    <property type="entry name" value="DUF5118"/>
    <property type="match status" value="1"/>
</dbReference>
<keyword evidence="5" id="KW-1185">Reference proteome</keyword>
<dbReference type="PANTHER" id="PTHR38478">
    <property type="entry name" value="PEPTIDASE M1A AND M12B"/>
    <property type="match status" value="1"/>
</dbReference>
<keyword evidence="4" id="KW-0378">Hydrolase</keyword>
<dbReference type="Pfam" id="PF16313">
    <property type="entry name" value="DUF4953"/>
    <property type="match status" value="1"/>
</dbReference>
<dbReference type="InterPro" id="IPR024079">
    <property type="entry name" value="MetalloPept_cat_dom_sf"/>
</dbReference>
<proteinExistence type="predicted"/>
<accession>A0ABT3PLR7</accession>
<dbReference type="Proteomes" id="UP001207918">
    <property type="component" value="Unassembled WGS sequence"/>
</dbReference>
<feature type="domain" description="EcxA zinc-binding" evidence="1">
    <location>
        <begin position="420"/>
        <end position="726"/>
    </location>
</feature>
<dbReference type="PANTHER" id="PTHR38478:SF1">
    <property type="entry name" value="ZINC DEPENDENT METALLOPROTEASE DOMAIN LIPOPROTEIN"/>
    <property type="match status" value="1"/>
</dbReference>
<sequence>MKRFAVILILIGAFFLSGLPDLLAQDKTETKTDYEKLFEDKKVETTEGMITLHKMDGDVYFEFPKTLFGQKMLVGSIVESTSNPNDAAAGEQPNKPLPIYFSMSDSTIHMREARFTAKASPPATSIHNALDKSNIGPIIASFDIKAESPDSSALVFNATKFFVNGNKAIDPFGPYGGNDGMFESTSSTYKNSRSLLSDVTAYEDNITVSSYLSFDVSRKFAGTISIENDRPATFLMKRSLILLPDEPARPRINDPRIGIFYTRQNQYSTQGNGTENVYYANRWDLQPKDIEAFKRGKLVEPVDPITFYIDNQFPDRWIDYIKKGVHDWNKAFEKIGYKNAIVTRMYPKDDPNFDPDNLKYSCIKYSATPKQNAMGPSWVDPRSGEILSATVYIYHGITDLLNNWMFRYTAATDKRVRTTRVPDELIGKGLRYVVAHEVGHTLGLMHNMGASSAFPTDSLRSPTFTQRYGTTPSIMDYARFNIVAQPGDHERGVKLMPPKLGVYDEYAIKWLYTPIFKATTPEEEIPVLDRWISNKIDDPRYRYGKQQLQIIDPSAQAEDLGADLIKTAQYAISNFKYILDNVNDWVKQEDQDLSFRTQQHYWIMNIYFVWPLIHVMRNIGGIYQYETYADDPLPAYKVVPEQKQRESTLFILQTVENLEWFNEISLDKNSNNINDQPAEYIRRFFLQSLILQRPGRLALSASKATADSYTRKEFIKDIFNFVWGSTLEGQTSSEGKRSMQSTLTDLLISYSKVENVPNTNPFSVRSTSMSTGKDPTFYSSNSCFIPLIYRSGTNTLEGGDVSGFGFFPRMSFNNSDMSHLYYQWLLKTKEILEKIVDTQQGDHKISYKYMLLKVNKALEDE</sequence>
<dbReference type="SUPFAM" id="SSF55486">
    <property type="entry name" value="Metalloproteases ('zincins'), catalytic domain"/>
    <property type="match status" value="1"/>
</dbReference>
<feature type="domain" description="DUF5118" evidence="3">
    <location>
        <begin position="33"/>
        <end position="76"/>
    </location>
</feature>
<feature type="domain" description="DUF5117" evidence="2">
    <location>
        <begin position="99"/>
        <end position="288"/>
    </location>
</feature>
<gene>
    <name evidence="4" type="ORF">J6I44_08500</name>
</gene>
<evidence type="ECO:0000259" key="3">
    <source>
        <dbReference type="Pfam" id="PF17162"/>
    </source>
</evidence>
<dbReference type="Gene3D" id="3.40.390.10">
    <property type="entry name" value="Collagenase (Catalytic Domain)"/>
    <property type="match status" value="1"/>
</dbReference>